<proteinExistence type="predicted"/>
<sequence>MLGLSLGLGLNLASSLKRYAVILRWSLLTKRYVSLEVFDLILGLETLTKVGKLMVISLPGVRRIKFLQKLPWFREARDDGTKLTWIVCLIWLLVNIGAQVLVATLSLFWPVDPSDAIPLLTYGNVMISDLATWKVDPPYIDSNGSALAAANTYGLEASEYRIYPANGSENAQSYLDRNAMYRGDDYYEYRFLNRNPEHLYTNYMVSSRVIQSRATCKQLALDGELEKESGRIFANGSLDGRHWQQYPVPMWVSGSISWVGSRGAYCGPRCTNLTVYQTADDKDIKTSSLFLCNSTISPVQGGQTELTNLRPEDHNHIYSNDEFARIAAGAIAWTGYTMTGRYERQTRVYLTGLQWSPYKIVNADDVSDLISRFSISAIAAFDDHGIRYTVPNQHVRPVQGQQVNVDWAWVLGLLCGICVIQFGALICLISFANKSIIRDESFFSLAMLLRPVVDRIGKEGMNMSGEEIKNHPKMLWKRIRYDYREGRNGEPNQVDIFWQGRDMAESRRSWAPGVYS</sequence>
<dbReference type="EMBL" id="MU003503">
    <property type="protein sequence ID" value="KAF2472249.1"/>
    <property type="molecule type" value="Genomic_DNA"/>
</dbReference>
<keyword evidence="2" id="KW-1185">Reference proteome</keyword>
<reference evidence="1" key="1">
    <citation type="journal article" date="2020" name="Stud. Mycol.">
        <title>101 Dothideomycetes genomes: a test case for predicting lifestyles and emergence of pathogens.</title>
        <authorList>
            <person name="Haridas S."/>
            <person name="Albert R."/>
            <person name="Binder M."/>
            <person name="Bloem J."/>
            <person name="Labutti K."/>
            <person name="Salamov A."/>
            <person name="Andreopoulos B."/>
            <person name="Baker S."/>
            <person name="Barry K."/>
            <person name="Bills G."/>
            <person name="Bluhm B."/>
            <person name="Cannon C."/>
            <person name="Castanera R."/>
            <person name="Culley D."/>
            <person name="Daum C."/>
            <person name="Ezra D."/>
            <person name="Gonzalez J."/>
            <person name="Henrissat B."/>
            <person name="Kuo A."/>
            <person name="Liang C."/>
            <person name="Lipzen A."/>
            <person name="Lutzoni F."/>
            <person name="Magnuson J."/>
            <person name="Mondo S."/>
            <person name="Nolan M."/>
            <person name="Ohm R."/>
            <person name="Pangilinan J."/>
            <person name="Park H.-J."/>
            <person name="Ramirez L."/>
            <person name="Alfaro M."/>
            <person name="Sun H."/>
            <person name="Tritt A."/>
            <person name="Yoshinaga Y."/>
            <person name="Zwiers L.-H."/>
            <person name="Turgeon B."/>
            <person name="Goodwin S."/>
            <person name="Spatafora J."/>
            <person name="Crous P."/>
            <person name="Grigoriev I."/>
        </authorList>
    </citation>
    <scope>NUCLEOTIDE SEQUENCE</scope>
    <source>
        <strain evidence="1">ATCC 200398</strain>
    </source>
</reference>
<comment type="caution">
    <text evidence="1">The sequence shown here is derived from an EMBL/GenBank/DDBJ whole genome shotgun (WGS) entry which is preliminary data.</text>
</comment>
<evidence type="ECO:0000313" key="2">
    <source>
        <dbReference type="Proteomes" id="UP000799755"/>
    </source>
</evidence>
<accession>A0ACB6QYW3</accession>
<organism evidence="1 2">
    <name type="scientific">Lindgomyces ingoldianus</name>
    <dbReference type="NCBI Taxonomy" id="673940"/>
    <lineage>
        <taxon>Eukaryota</taxon>
        <taxon>Fungi</taxon>
        <taxon>Dikarya</taxon>
        <taxon>Ascomycota</taxon>
        <taxon>Pezizomycotina</taxon>
        <taxon>Dothideomycetes</taxon>
        <taxon>Pleosporomycetidae</taxon>
        <taxon>Pleosporales</taxon>
        <taxon>Lindgomycetaceae</taxon>
        <taxon>Lindgomyces</taxon>
    </lineage>
</organism>
<protein>
    <submittedName>
        <fullName evidence="1">Uncharacterized protein</fullName>
    </submittedName>
</protein>
<gene>
    <name evidence="1" type="ORF">BDR25DRAFT_324690</name>
</gene>
<name>A0ACB6QYW3_9PLEO</name>
<evidence type="ECO:0000313" key="1">
    <source>
        <dbReference type="EMBL" id="KAF2472249.1"/>
    </source>
</evidence>
<dbReference type="Proteomes" id="UP000799755">
    <property type="component" value="Unassembled WGS sequence"/>
</dbReference>